<dbReference type="Pfam" id="PF12762">
    <property type="entry name" value="DDE_Tnp_IS1595"/>
    <property type="match status" value="1"/>
</dbReference>
<keyword evidence="2" id="KW-1185">Reference proteome</keyword>
<evidence type="ECO:0000259" key="1">
    <source>
        <dbReference type="SMART" id="SM01126"/>
    </source>
</evidence>
<accession>A0AAF5DGK2</accession>
<evidence type="ECO:0000313" key="3">
    <source>
        <dbReference type="WBParaSite" id="TCONS_00012412.p1"/>
    </source>
</evidence>
<dbReference type="PANTHER" id="PTHR47163:SF2">
    <property type="entry name" value="SI:DKEY-17M8.2"/>
    <property type="match status" value="1"/>
</dbReference>
<evidence type="ECO:0000313" key="2">
    <source>
        <dbReference type="Proteomes" id="UP000035681"/>
    </source>
</evidence>
<dbReference type="SMART" id="SM01126">
    <property type="entry name" value="DDE_Tnp_IS1595"/>
    <property type="match status" value="1"/>
</dbReference>
<organism evidence="2 3">
    <name type="scientific">Strongyloides stercoralis</name>
    <name type="common">Threadworm</name>
    <dbReference type="NCBI Taxonomy" id="6248"/>
    <lineage>
        <taxon>Eukaryota</taxon>
        <taxon>Metazoa</taxon>
        <taxon>Ecdysozoa</taxon>
        <taxon>Nematoda</taxon>
        <taxon>Chromadorea</taxon>
        <taxon>Rhabditida</taxon>
        <taxon>Tylenchina</taxon>
        <taxon>Panagrolaimomorpha</taxon>
        <taxon>Strongyloidoidea</taxon>
        <taxon>Strongyloididae</taxon>
        <taxon>Strongyloides</taxon>
    </lineage>
</organism>
<dbReference type="NCBIfam" id="NF033547">
    <property type="entry name" value="transpos_IS1595"/>
    <property type="match status" value="1"/>
</dbReference>
<dbReference type="InterPro" id="IPR024445">
    <property type="entry name" value="Tnp_ISXO2-like"/>
</dbReference>
<proteinExistence type="predicted"/>
<dbReference type="WBParaSite" id="TCONS_00012412.p1">
    <property type="protein sequence ID" value="TCONS_00012412.p1"/>
    <property type="gene ID" value="XLOC_008012"/>
</dbReference>
<protein>
    <recommendedName>
        <fullName evidence="1">ISXO2-like transposase domain-containing protein</fullName>
    </recommendedName>
</protein>
<dbReference type="AlphaFoldDB" id="A0AAF5DGK2"/>
<name>A0AAF5DGK2_STRER</name>
<dbReference type="InterPro" id="IPR053164">
    <property type="entry name" value="IS1016-like_transposase"/>
</dbReference>
<feature type="domain" description="ISXO2-like transposase" evidence="1">
    <location>
        <begin position="132"/>
        <end position="274"/>
    </location>
</feature>
<reference evidence="3" key="1">
    <citation type="submission" date="2024-02" db="UniProtKB">
        <authorList>
            <consortium name="WormBaseParasite"/>
        </authorList>
    </citation>
    <scope>IDENTIFICATION</scope>
</reference>
<dbReference type="Proteomes" id="UP000035681">
    <property type="component" value="Unplaced"/>
</dbReference>
<dbReference type="PANTHER" id="PTHR47163">
    <property type="entry name" value="DDE_TNP_IS1595 DOMAIN-CONTAINING PROTEIN"/>
    <property type="match status" value="1"/>
</dbReference>
<sequence length="291" mass="33852">MVQYFSLLSLLNDLNTNDKILAFSMNHGLIYSMQLCPSCNCPMKLAQRTSIDNLRWRCYKRECNKSISIRAGSFLENIKTSMKKFILYLYLWSNDTSSENIAKELELCENTISTFNFKIRSILQEFRTPTNPIGGVNDVVEIDETVITKRKYNKGRQIPAQWIVGGISRATKKFFIVSVPNRNELTLLDVIKRHVLPNSTIYTDGWRGYRNLSQHGYTHKTVIHQENFVNPEDANTHTQNIENLWSVLKRFLRKKGTNRKEIMSYINEFAFKNNYGIDAFNILLENLSVNK</sequence>